<evidence type="ECO:0000256" key="3">
    <source>
        <dbReference type="ARBA" id="ARBA00022777"/>
    </source>
</evidence>
<dbReference type="PANTHER" id="PTHR24348">
    <property type="entry name" value="SERINE/THREONINE-PROTEIN KINASE UNC-51-RELATED"/>
    <property type="match status" value="1"/>
</dbReference>
<dbReference type="GO" id="GO:0005524">
    <property type="term" value="F:ATP binding"/>
    <property type="evidence" value="ECO:0007669"/>
    <property type="project" value="UniProtKB-KW"/>
</dbReference>
<dbReference type="Gene3D" id="3.30.200.20">
    <property type="entry name" value="Phosphorylase Kinase, domain 1"/>
    <property type="match status" value="1"/>
</dbReference>
<dbReference type="Pfam" id="PF00069">
    <property type="entry name" value="Pkinase"/>
    <property type="match status" value="1"/>
</dbReference>
<keyword evidence="1 6" id="KW-0808">Transferase</keyword>
<dbReference type="GO" id="GO:0005829">
    <property type="term" value="C:cytosol"/>
    <property type="evidence" value="ECO:0007669"/>
    <property type="project" value="TreeGrafter"/>
</dbReference>
<dbReference type="GO" id="GO:0004674">
    <property type="term" value="F:protein serine/threonine kinase activity"/>
    <property type="evidence" value="ECO:0007669"/>
    <property type="project" value="UniProtKB-EC"/>
</dbReference>
<protein>
    <submittedName>
        <fullName evidence="6">Serine/threonine-protein kinase PknL</fullName>
        <ecNumber evidence="6">2.7.11.1</ecNumber>
    </submittedName>
</protein>
<feature type="domain" description="Protein kinase" evidence="5">
    <location>
        <begin position="24"/>
        <end position="300"/>
    </location>
</feature>
<dbReference type="SMART" id="SM00220">
    <property type="entry name" value="S_TKc"/>
    <property type="match status" value="1"/>
</dbReference>
<organism evidence="6 7">
    <name type="scientific">Gimesia fumaroli</name>
    <dbReference type="NCBI Taxonomy" id="2527976"/>
    <lineage>
        <taxon>Bacteria</taxon>
        <taxon>Pseudomonadati</taxon>
        <taxon>Planctomycetota</taxon>
        <taxon>Planctomycetia</taxon>
        <taxon>Planctomycetales</taxon>
        <taxon>Planctomycetaceae</taxon>
        <taxon>Gimesia</taxon>
    </lineage>
</organism>
<dbReference type="InterPro" id="IPR045269">
    <property type="entry name" value="Atg1-like"/>
</dbReference>
<dbReference type="InterPro" id="IPR011009">
    <property type="entry name" value="Kinase-like_dom_sf"/>
</dbReference>
<dbReference type="Gene3D" id="1.10.510.10">
    <property type="entry name" value="Transferase(Phosphotransferase) domain 1"/>
    <property type="match status" value="1"/>
</dbReference>
<evidence type="ECO:0000256" key="2">
    <source>
        <dbReference type="ARBA" id="ARBA00022741"/>
    </source>
</evidence>
<dbReference type="InterPro" id="IPR008271">
    <property type="entry name" value="Ser/Thr_kinase_AS"/>
</dbReference>
<keyword evidence="2" id="KW-0547">Nucleotide-binding</keyword>
<proteinExistence type="predicted"/>
<dbReference type="OrthoDB" id="6111975at2"/>
<keyword evidence="4" id="KW-0067">ATP-binding</keyword>
<evidence type="ECO:0000256" key="1">
    <source>
        <dbReference type="ARBA" id="ARBA00022679"/>
    </source>
</evidence>
<dbReference type="SUPFAM" id="SSF56112">
    <property type="entry name" value="Protein kinase-like (PK-like)"/>
    <property type="match status" value="1"/>
</dbReference>
<gene>
    <name evidence="6" type="primary">pknL</name>
    <name evidence="6" type="ORF">Enr17x_44150</name>
</gene>
<dbReference type="EMBL" id="CP037452">
    <property type="protein sequence ID" value="QDV52353.1"/>
    <property type="molecule type" value="Genomic_DNA"/>
</dbReference>
<dbReference type="CDD" id="cd14014">
    <property type="entry name" value="STKc_PknB_like"/>
    <property type="match status" value="1"/>
</dbReference>
<evidence type="ECO:0000313" key="7">
    <source>
        <dbReference type="Proteomes" id="UP000318313"/>
    </source>
</evidence>
<accession>A0A518IGY4</accession>
<sequence>MQKNRSGFQVFKTFYSSRNPCERYCHLSQIAEGGLAYIYRAYDPESDSWVALKILKSKCARSRRCTQAFCREMYLLSLFKHENIVPFFAGGLTENHLPFLALELLEGDTLREAIREKTFSVSDALPIILDLLKALTEIHKHEVVHLDLKPQNIFLTMNTNAPCRQSTKLLDFGSCQAATNLHSCQLDPTWLHPTYPGATPGYASPEQMALYLSGKTSPLDPRSDLYSLGVVAFEMLTGTLPYHLPRRRDDWLDSLEYFASKDHKRVVSSLPVPLNRFIEKCFTSDPEQRWFNAHEAIDFLERYQQTTCQPDASDYSLG</sequence>
<dbReference type="Proteomes" id="UP000318313">
    <property type="component" value="Chromosome"/>
</dbReference>
<dbReference type="PROSITE" id="PS00108">
    <property type="entry name" value="PROTEIN_KINASE_ST"/>
    <property type="match status" value="1"/>
</dbReference>
<dbReference type="GO" id="GO:0016020">
    <property type="term" value="C:membrane"/>
    <property type="evidence" value="ECO:0007669"/>
    <property type="project" value="TreeGrafter"/>
</dbReference>
<dbReference type="EC" id="2.7.11.1" evidence="6"/>
<name>A0A518IGY4_9PLAN</name>
<keyword evidence="7" id="KW-1185">Reference proteome</keyword>
<reference evidence="6 7" key="1">
    <citation type="submission" date="2019-03" db="EMBL/GenBank/DDBJ databases">
        <title>Deep-cultivation of Planctomycetes and their phenomic and genomic characterization uncovers novel biology.</title>
        <authorList>
            <person name="Wiegand S."/>
            <person name="Jogler M."/>
            <person name="Boedeker C."/>
            <person name="Pinto D."/>
            <person name="Vollmers J."/>
            <person name="Rivas-Marin E."/>
            <person name="Kohn T."/>
            <person name="Peeters S.H."/>
            <person name="Heuer A."/>
            <person name="Rast P."/>
            <person name="Oberbeckmann S."/>
            <person name="Bunk B."/>
            <person name="Jeske O."/>
            <person name="Meyerdierks A."/>
            <person name="Storesund J.E."/>
            <person name="Kallscheuer N."/>
            <person name="Luecker S."/>
            <person name="Lage O.M."/>
            <person name="Pohl T."/>
            <person name="Merkel B.J."/>
            <person name="Hornburger P."/>
            <person name="Mueller R.-W."/>
            <person name="Bruemmer F."/>
            <person name="Labrenz M."/>
            <person name="Spormann A.M."/>
            <person name="Op den Camp H."/>
            <person name="Overmann J."/>
            <person name="Amann R."/>
            <person name="Jetten M.S.M."/>
            <person name="Mascher T."/>
            <person name="Medema M.H."/>
            <person name="Devos D.P."/>
            <person name="Kaster A.-K."/>
            <person name="Ovreas L."/>
            <person name="Rohde M."/>
            <person name="Galperin M.Y."/>
            <person name="Jogler C."/>
        </authorList>
    </citation>
    <scope>NUCLEOTIDE SEQUENCE [LARGE SCALE GENOMIC DNA]</scope>
    <source>
        <strain evidence="6 7">Enr17</strain>
    </source>
</reference>
<dbReference type="PROSITE" id="PS50011">
    <property type="entry name" value="PROTEIN_KINASE_DOM"/>
    <property type="match status" value="1"/>
</dbReference>
<evidence type="ECO:0000313" key="6">
    <source>
        <dbReference type="EMBL" id="QDV52353.1"/>
    </source>
</evidence>
<evidence type="ECO:0000256" key="4">
    <source>
        <dbReference type="ARBA" id="ARBA00022840"/>
    </source>
</evidence>
<dbReference type="PIRSF" id="PIRSF000654">
    <property type="entry name" value="Integrin-linked_kinase"/>
    <property type="match status" value="1"/>
</dbReference>
<dbReference type="RefSeq" id="WP_145311687.1">
    <property type="nucleotide sequence ID" value="NZ_CP037452.1"/>
</dbReference>
<dbReference type="AlphaFoldDB" id="A0A518IGY4"/>
<dbReference type="KEGG" id="gfm:Enr17x_44150"/>
<keyword evidence="3 6" id="KW-0418">Kinase</keyword>
<dbReference type="GO" id="GO:0000407">
    <property type="term" value="C:phagophore assembly site"/>
    <property type="evidence" value="ECO:0007669"/>
    <property type="project" value="TreeGrafter"/>
</dbReference>
<evidence type="ECO:0000259" key="5">
    <source>
        <dbReference type="PROSITE" id="PS50011"/>
    </source>
</evidence>
<dbReference type="PANTHER" id="PTHR24348:SF22">
    <property type="entry name" value="NON-SPECIFIC SERINE_THREONINE PROTEIN KINASE"/>
    <property type="match status" value="1"/>
</dbReference>
<dbReference type="InterPro" id="IPR000719">
    <property type="entry name" value="Prot_kinase_dom"/>
</dbReference>
<dbReference type="GO" id="GO:0005776">
    <property type="term" value="C:autophagosome"/>
    <property type="evidence" value="ECO:0007669"/>
    <property type="project" value="TreeGrafter"/>
</dbReference>